<dbReference type="SUPFAM" id="SSF55781">
    <property type="entry name" value="GAF domain-like"/>
    <property type="match status" value="1"/>
</dbReference>
<dbReference type="Gene3D" id="3.30.450.40">
    <property type="match status" value="1"/>
</dbReference>
<evidence type="ECO:0000256" key="1">
    <source>
        <dbReference type="SAM" id="MobiDB-lite"/>
    </source>
</evidence>
<feature type="domain" description="GAF" evidence="2">
    <location>
        <begin position="21"/>
        <end position="170"/>
    </location>
</feature>
<feature type="region of interest" description="Disordered" evidence="1">
    <location>
        <begin position="215"/>
        <end position="236"/>
    </location>
</feature>
<gene>
    <name evidence="3" type="ORF">ACFPZ3_19530</name>
</gene>
<keyword evidence="4" id="KW-1185">Reference proteome</keyword>
<dbReference type="RefSeq" id="WP_379515570.1">
    <property type="nucleotide sequence ID" value="NZ_JBHSPA010000023.1"/>
</dbReference>
<dbReference type="InterPro" id="IPR029016">
    <property type="entry name" value="GAF-like_dom_sf"/>
</dbReference>
<dbReference type="Pfam" id="PF01590">
    <property type="entry name" value="GAF"/>
    <property type="match status" value="1"/>
</dbReference>
<evidence type="ECO:0000313" key="4">
    <source>
        <dbReference type="Proteomes" id="UP001596058"/>
    </source>
</evidence>
<sequence length="236" mass="25072">MSHDGQWTALASQAALGSAREERLLLQSVVEAARAIFAAAAGSVLLLDVTGEELVFEAVAGEGQEAILGRRMSAEAGIAGWVLAAGEPVEVRDMSAAPQFASEAAARAGYVPRGILAAPLLYDGEVSGVLEVLDPVHDDRRTFDDLRLLGLFAYQAVVALHVVRRHRAAQHALTGDGAYAELVRIVSALEAMPRPRRQAGLRMLTAVGDLLKDGEEPAHRRIGDTPAGAMARRPRE</sequence>
<organism evidence="3 4">
    <name type="scientific">Nonomuraea insulae</name>
    <dbReference type="NCBI Taxonomy" id="1616787"/>
    <lineage>
        <taxon>Bacteria</taxon>
        <taxon>Bacillati</taxon>
        <taxon>Actinomycetota</taxon>
        <taxon>Actinomycetes</taxon>
        <taxon>Streptosporangiales</taxon>
        <taxon>Streptosporangiaceae</taxon>
        <taxon>Nonomuraea</taxon>
    </lineage>
</organism>
<reference evidence="4" key="1">
    <citation type="journal article" date="2019" name="Int. J. Syst. Evol. Microbiol.">
        <title>The Global Catalogue of Microorganisms (GCM) 10K type strain sequencing project: providing services to taxonomists for standard genome sequencing and annotation.</title>
        <authorList>
            <consortium name="The Broad Institute Genomics Platform"/>
            <consortium name="The Broad Institute Genome Sequencing Center for Infectious Disease"/>
            <person name="Wu L."/>
            <person name="Ma J."/>
        </authorList>
    </citation>
    <scope>NUCLEOTIDE SEQUENCE [LARGE SCALE GENOMIC DNA]</scope>
    <source>
        <strain evidence="4">CCUG 53903</strain>
    </source>
</reference>
<dbReference type="Proteomes" id="UP001596058">
    <property type="component" value="Unassembled WGS sequence"/>
</dbReference>
<name>A0ABW1CKD0_9ACTN</name>
<evidence type="ECO:0000259" key="2">
    <source>
        <dbReference type="SMART" id="SM00065"/>
    </source>
</evidence>
<comment type="caution">
    <text evidence="3">The sequence shown here is derived from an EMBL/GenBank/DDBJ whole genome shotgun (WGS) entry which is preliminary data.</text>
</comment>
<protein>
    <submittedName>
        <fullName evidence="3">GAF domain-containing protein</fullName>
    </submittedName>
</protein>
<evidence type="ECO:0000313" key="3">
    <source>
        <dbReference type="EMBL" id="MFC5826063.1"/>
    </source>
</evidence>
<proteinExistence type="predicted"/>
<dbReference type="SMART" id="SM00065">
    <property type="entry name" value="GAF"/>
    <property type="match status" value="1"/>
</dbReference>
<dbReference type="InterPro" id="IPR003018">
    <property type="entry name" value="GAF"/>
</dbReference>
<dbReference type="EMBL" id="JBHSPA010000023">
    <property type="protein sequence ID" value="MFC5826063.1"/>
    <property type="molecule type" value="Genomic_DNA"/>
</dbReference>
<accession>A0ABW1CKD0</accession>